<gene>
    <name evidence="1" type="ORF">MW7_007860</name>
</gene>
<accession>A0ACD3SQS1</accession>
<name>A0ACD3SQS1_9BURK</name>
<comment type="caution">
    <text evidence="1">The sequence shown here is derived from an EMBL/GenBank/DDBJ whole genome shotgun (WGS) entry which is preliminary data.</text>
</comment>
<keyword evidence="2" id="KW-1185">Reference proteome</keyword>
<reference evidence="1" key="1">
    <citation type="submission" date="2019-05" db="EMBL/GenBank/DDBJ databases">
        <title>Revised genome assembly of Burkholderiaceae (previously Ralstonia) sp. PBA.</title>
        <authorList>
            <person name="Gan H.M."/>
        </authorList>
    </citation>
    <scope>NUCLEOTIDE SEQUENCE</scope>
    <source>
        <strain evidence="1">PBA</strain>
    </source>
</reference>
<dbReference type="EMBL" id="AKCV02000015">
    <property type="protein sequence ID" value="TMS58625.1"/>
    <property type="molecule type" value="Genomic_DNA"/>
</dbReference>
<organism evidence="1 2">
    <name type="scientific">Imbroritus primus</name>
    <dbReference type="NCBI Taxonomy" id="3058603"/>
    <lineage>
        <taxon>Bacteria</taxon>
        <taxon>Pseudomonadati</taxon>
        <taxon>Pseudomonadota</taxon>
        <taxon>Betaproteobacteria</taxon>
        <taxon>Burkholderiales</taxon>
        <taxon>Burkholderiaceae</taxon>
        <taxon>Imbroritus</taxon>
    </lineage>
</organism>
<protein>
    <submittedName>
        <fullName evidence="1">Uncharacterized protein</fullName>
    </submittedName>
</protein>
<evidence type="ECO:0000313" key="2">
    <source>
        <dbReference type="Proteomes" id="UP000004277"/>
    </source>
</evidence>
<sequence length="345" mass="39585">MNKTTALLSRDEFREGVFARDRHTCVFCDRPAEDAHHIIERRLWPDGGYYLDNGASVCGEHHVLCEQTVTSVEEVRDACGITRVIVPPHLYADQRYDKWGNPVLANGQRLKGELLFDESVQKILASGQVLALFSSWVKYPRTHHLPWSAGVNDDDRVLGSLSAFHGKRVIVTEKMDGENTTLYRDYTHARSVDGRGHPSRNWVKQFWSGISADIPDGWRVCGENLYARHSIHYTALRSYFMGFSIWNEGNVCLGWDETMEWFTLLGITPVPVLYDGLFDEKTIRHLWQESRWGHSEGYVVRLAEPIGYGEFRQKVGKFVRKGHVQTIRHWMQGQPIERNGLAADI</sequence>
<proteinExistence type="predicted"/>
<evidence type="ECO:0000313" key="1">
    <source>
        <dbReference type="EMBL" id="TMS58625.1"/>
    </source>
</evidence>
<dbReference type="Proteomes" id="UP000004277">
    <property type="component" value="Unassembled WGS sequence"/>
</dbReference>